<organism evidence="1">
    <name type="scientific">Tetraselmis sp. GSL018</name>
    <dbReference type="NCBI Taxonomy" id="582737"/>
    <lineage>
        <taxon>Eukaryota</taxon>
        <taxon>Viridiplantae</taxon>
        <taxon>Chlorophyta</taxon>
        <taxon>core chlorophytes</taxon>
        <taxon>Chlorodendrophyceae</taxon>
        <taxon>Chlorodendrales</taxon>
        <taxon>Chlorodendraceae</taxon>
        <taxon>Tetraselmis</taxon>
    </lineage>
</organism>
<dbReference type="EMBL" id="GBEZ01022549">
    <property type="protein sequence ID" value="JAC64296.1"/>
    <property type="molecule type" value="Transcribed_RNA"/>
</dbReference>
<sequence>MWTCCSTAQIVCPCLVSEKEPRKEQFLNAQDCARVAEPYPLSFVAENTENPTRVAEGNFRDSRADLRAIATPQNAHPVDLKKLLVMRTKFSDLKASSSHRKSNSFLPSRDTSAVALESLLLVSPTPSSERENLFNRVLSELTCHSTVGVIRLYVNQEQPVYKLGLLHFIRFGLEVIFKSFGVRVLKTDDERIFLVSTSSASVLKATLAALRFCTTFSNNYNSLQVYLSAGIDTGEILLVPEDFYGDPVNTASKLGEDNACAGEVSVSRRSLADAAGSSVEFLGKIDIEFRTVSISGVEIEYGQLSTVSEELFHRYISDLPLPSPEDVHHYARFALMSPLARSVALRCIELLPLQLLNASYRHLSVRRVECELSRRVTLLQSDLSGFTRLTRKYGIMHFLSLVMRCRYFYAECLDRYGGKILKYDGDNVITIFDSPVEAAFLVSALVRKINAYNKSWTRTTKSVSNSGWQLAKFLLPPRT</sequence>
<proteinExistence type="predicted"/>
<accession>A0A061R173</accession>
<dbReference type="InterPro" id="IPR029787">
    <property type="entry name" value="Nucleotide_cyclase"/>
</dbReference>
<dbReference type="Gene3D" id="3.30.70.1230">
    <property type="entry name" value="Nucleotide cyclase"/>
    <property type="match status" value="2"/>
</dbReference>
<name>A0A061R173_9CHLO</name>
<protein>
    <submittedName>
        <fullName evidence="1">Adenylate guanylate cyclase</fullName>
    </submittedName>
</protein>
<dbReference type="AlphaFoldDB" id="A0A061R173"/>
<evidence type="ECO:0000313" key="1">
    <source>
        <dbReference type="EMBL" id="JAC64296.1"/>
    </source>
</evidence>
<reference evidence="1" key="1">
    <citation type="submission" date="2014-05" db="EMBL/GenBank/DDBJ databases">
        <title>The transcriptome of the halophilic microalga Tetraselmis sp. GSL018 isolated from the Great Salt Lake, Utah.</title>
        <authorList>
            <person name="Jinkerson R.E."/>
            <person name="D'Adamo S."/>
            <person name="Posewitz M.C."/>
        </authorList>
    </citation>
    <scope>NUCLEOTIDE SEQUENCE</scope>
    <source>
        <strain evidence="1">GSL018</strain>
    </source>
</reference>
<gene>
    <name evidence="1" type="ORF">TSPGSL018_18629</name>
</gene>
<dbReference type="SUPFAM" id="SSF55073">
    <property type="entry name" value="Nucleotide cyclase"/>
    <property type="match status" value="2"/>
</dbReference>